<dbReference type="EMBL" id="FMAG01000009">
    <property type="protein sequence ID" value="SCB46523.1"/>
    <property type="molecule type" value="Genomic_DNA"/>
</dbReference>
<sequence>MQTALDQFYANITRVKALVGLHNSLKKQTTAALDVSDLLRACHVMCVSAVDHYIHEVARIGMMETFDGLRAPTPAFNRFRLGMSCIVFATSPTVSRSNIESDIREQHSYLSFQQPDKIADAIRLVTESKLWEQVAALVSSDAKSVKDRITLIVDRRNKIAHEADLDPTYPNSRWPIDTTDLEATISFVEDIILAIHLIVEL</sequence>
<proteinExistence type="predicted"/>
<accession>A0A1C3X2P7</accession>
<dbReference type="RefSeq" id="WP_092717772.1">
    <property type="nucleotide sequence ID" value="NZ_FMAG01000009.1"/>
</dbReference>
<organism evidence="2 3">
    <name type="scientific">Rhizobium multihospitium</name>
    <dbReference type="NCBI Taxonomy" id="410764"/>
    <lineage>
        <taxon>Bacteria</taxon>
        <taxon>Pseudomonadati</taxon>
        <taxon>Pseudomonadota</taxon>
        <taxon>Alphaproteobacteria</taxon>
        <taxon>Hyphomicrobiales</taxon>
        <taxon>Rhizobiaceae</taxon>
        <taxon>Rhizobium/Agrobacterium group</taxon>
        <taxon>Rhizobium</taxon>
    </lineage>
</organism>
<evidence type="ECO:0000313" key="3">
    <source>
        <dbReference type="Proteomes" id="UP000199101"/>
    </source>
</evidence>
<dbReference type="STRING" id="410764.GA0061103_6968"/>
<protein>
    <recommendedName>
        <fullName evidence="1">RiboL-PSP-HEPN domain-containing protein</fullName>
    </recommendedName>
</protein>
<gene>
    <name evidence="2" type="ORF">GA0061103_6968</name>
</gene>
<evidence type="ECO:0000259" key="1">
    <source>
        <dbReference type="Pfam" id="PF18735"/>
    </source>
</evidence>
<dbReference type="Pfam" id="PF18735">
    <property type="entry name" value="HEPN_RiboL-PSP"/>
    <property type="match status" value="1"/>
</dbReference>
<keyword evidence="3" id="KW-1185">Reference proteome</keyword>
<reference evidence="3" key="1">
    <citation type="submission" date="2016-08" db="EMBL/GenBank/DDBJ databases">
        <authorList>
            <person name="Varghese N."/>
            <person name="Submissions Spin"/>
        </authorList>
    </citation>
    <scope>NUCLEOTIDE SEQUENCE [LARGE SCALE GENOMIC DNA]</scope>
    <source>
        <strain evidence="3">HAMBI 2975</strain>
    </source>
</reference>
<feature type="domain" description="RiboL-PSP-HEPN" evidence="1">
    <location>
        <begin position="12"/>
        <end position="199"/>
    </location>
</feature>
<dbReference type="Proteomes" id="UP000199101">
    <property type="component" value="Unassembled WGS sequence"/>
</dbReference>
<dbReference type="AlphaFoldDB" id="A0A1C3X2P7"/>
<name>A0A1C3X2P7_9HYPH</name>
<dbReference type="InterPro" id="IPR041519">
    <property type="entry name" value="HEPN_RiboL-PSP"/>
</dbReference>
<dbReference type="OrthoDB" id="291940at2"/>
<evidence type="ECO:0000313" key="2">
    <source>
        <dbReference type="EMBL" id="SCB46523.1"/>
    </source>
</evidence>